<reference evidence="2" key="1">
    <citation type="submission" date="2014-09" db="EMBL/GenBank/DDBJ databases">
        <authorList>
            <person name="Magalhaes I.L.F."/>
            <person name="Oliveira U."/>
            <person name="Santos F.R."/>
            <person name="Vidigal T.H.D.A."/>
            <person name="Brescovit A.D."/>
            <person name="Santos A.J."/>
        </authorList>
    </citation>
    <scope>NUCLEOTIDE SEQUENCE</scope>
    <source>
        <tissue evidence="2">Shoot tissue taken approximately 20 cm above the soil surface</tissue>
    </source>
</reference>
<accession>A0A0A8Y3L0</accession>
<sequence>MDPKLTKSIPLPLPPGGPISTPGGSLIDLDHLRQIFFSVQSSSCSSRSHRSSPSATAIVPHIQIQVNPSPPVASVFFVVTARRFTRCGSARRGTEVPSAARHGGRRRGRLHPPSRSLVAGRHPLPVATAAGLRPLGRHHGYITQARRPSRNRAAVASSSSARRGSGLPSSFAASAFADSRCQQPLAASSRDLHRRARAGDRRRSSLVRRWLHPRRCYGFRLGGDRRRGSLVHRLVVICCSSALAEACCPAVVRSPSATQGS</sequence>
<organism evidence="2">
    <name type="scientific">Arundo donax</name>
    <name type="common">Giant reed</name>
    <name type="synonym">Donax arundinaceus</name>
    <dbReference type="NCBI Taxonomy" id="35708"/>
    <lineage>
        <taxon>Eukaryota</taxon>
        <taxon>Viridiplantae</taxon>
        <taxon>Streptophyta</taxon>
        <taxon>Embryophyta</taxon>
        <taxon>Tracheophyta</taxon>
        <taxon>Spermatophyta</taxon>
        <taxon>Magnoliopsida</taxon>
        <taxon>Liliopsida</taxon>
        <taxon>Poales</taxon>
        <taxon>Poaceae</taxon>
        <taxon>PACMAD clade</taxon>
        <taxon>Arundinoideae</taxon>
        <taxon>Arundineae</taxon>
        <taxon>Arundo</taxon>
    </lineage>
</organism>
<feature type="region of interest" description="Disordered" evidence="1">
    <location>
        <begin position="141"/>
        <end position="168"/>
    </location>
</feature>
<proteinExistence type="predicted"/>
<feature type="compositionally biased region" description="Basic residues" evidence="1">
    <location>
        <begin position="102"/>
        <end position="112"/>
    </location>
</feature>
<name>A0A0A8Y3L0_ARUDO</name>
<feature type="region of interest" description="Disordered" evidence="1">
    <location>
        <begin position="1"/>
        <end position="20"/>
    </location>
</feature>
<evidence type="ECO:0000256" key="1">
    <source>
        <dbReference type="SAM" id="MobiDB-lite"/>
    </source>
</evidence>
<feature type="compositionally biased region" description="Low complexity" evidence="1">
    <location>
        <begin position="151"/>
        <end position="168"/>
    </location>
</feature>
<dbReference type="EMBL" id="GBRH01278025">
    <property type="protein sequence ID" value="JAD19870.1"/>
    <property type="molecule type" value="Transcribed_RNA"/>
</dbReference>
<reference evidence="2" key="2">
    <citation type="journal article" date="2015" name="Data Brief">
        <title>Shoot transcriptome of the giant reed, Arundo donax.</title>
        <authorList>
            <person name="Barrero R.A."/>
            <person name="Guerrero F.D."/>
            <person name="Moolhuijzen P."/>
            <person name="Goolsby J.A."/>
            <person name="Tidwell J."/>
            <person name="Bellgard S.E."/>
            <person name="Bellgard M.I."/>
        </authorList>
    </citation>
    <scope>NUCLEOTIDE SEQUENCE</scope>
    <source>
        <tissue evidence="2">Shoot tissue taken approximately 20 cm above the soil surface</tissue>
    </source>
</reference>
<feature type="region of interest" description="Disordered" evidence="1">
    <location>
        <begin position="90"/>
        <end position="119"/>
    </location>
</feature>
<protein>
    <submittedName>
        <fullName evidence="2">Uncharacterized protein</fullName>
    </submittedName>
</protein>
<dbReference type="AlphaFoldDB" id="A0A0A8Y3L0"/>
<evidence type="ECO:0000313" key="2">
    <source>
        <dbReference type="EMBL" id="JAD19870.1"/>
    </source>
</evidence>